<proteinExistence type="inferred from homology"/>
<organism evidence="7 8">
    <name type="scientific">Catalinimonas alkaloidigena</name>
    <dbReference type="NCBI Taxonomy" id="1075417"/>
    <lineage>
        <taxon>Bacteria</taxon>
        <taxon>Pseudomonadati</taxon>
        <taxon>Bacteroidota</taxon>
        <taxon>Cytophagia</taxon>
        <taxon>Cytophagales</taxon>
        <taxon>Catalimonadaceae</taxon>
        <taxon>Catalinimonas</taxon>
    </lineage>
</organism>
<evidence type="ECO:0000313" key="8">
    <source>
        <dbReference type="Proteomes" id="UP000198510"/>
    </source>
</evidence>
<keyword evidence="2" id="KW-0805">Transcription regulation</keyword>
<gene>
    <name evidence="7" type="ORF">SAMN05421823_10962</name>
</gene>
<evidence type="ECO:0000313" key="7">
    <source>
        <dbReference type="EMBL" id="SDL93005.1"/>
    </source>
</evidence>
<feature type="domain" description="RNA polymerase sigma factor 70 region 4 type 2" evidence="6">
    <location>
        <begin position="126"/>
        <end position="175"/>
    </location>
</feature>
<reference evidence="7 8" key="1">
    <citation type="submission" date="2016-10" db="EMBL/GenBank/DDBJ databases">
        <authorList>
            <person name="de Groot N.N."/>
        </authorList>
    </citation>
    <scope>NUCLEOTIDE SEQUENCE [LARGE SCALE GENOMIC DNA]</scope>
    <source>
        <strain evidence="7 8">DSM 25186</strain>
    </source>
</reference>
<dbReference type="RefSeq" id="WP_089685528.1">
    <property type="nucleotide sequence ID" value="NZ_FNFO01000009.1"/>
</dbReference>
<dbReference type="OrthoDB" id="764811at2"/>
<dbReference type="Pfam" id="PF08281">
    <property type="entry name" value="Sigma70_r4_2"/>
    <property type="match status" value="1"/>
</dbReference>
<dbReference type="InterPro" id="IPR014327">
    <property type="entry name" value="RNA_pol_sigma70_bacteroid"/>
</dbReference>
<keyword evidence="8" id="KW-1185">Reference proteome</keyword>
<evidence type="ECO:0000256" key="4">
    <source>
        <dbReference type="ARBA" id="ARBA00023163"/>
    </source>
</evidence>
<evidence type="ECO:0000259" key="6">
    <source>
        <dbReference type="Pfam" id="PF08281"/>
    </source>
</evidence>
<dbReference type="SUPFAM" id="SSF88946">
    <property type="entry name" value="Sigma2 domain of RNA polymerase sigma factors"/>
    <property type="match status" value="1"/>
</dbReference>
<evidence type="ECO:0000259" key="5">
    <source>
        <dbReference type="Pfam" id="PF04542"/>
    </source>
</evidence>
<dbReference type="Proteomes" id="UP000198510">
    <property type="component" value="Unassembled WGS sequence"/>
</dbReference>
<accession>A0A1G9P476</accession>
<dbReference type="GO" id="GO:0016987">
    <property type="term" value="F:sigma factor activity"/>
    <property type="evidence" value="ECO:0007669"/>
    <property type="project" value="UniProtKB-KW"/>
</dbReference>
<feature type="domain" description="RNA polymerase sigma-70 region 2" evidence="5">
    <location>
        <begin position="27"/>
        <end position="91"/>
    </location>
</feature>
<dbReference type="InterPro" id="IPR014284">
    <property type="entry name" value="RNA_pol_sigma-70_dom"/>
</dbReference>
<dbReference type="Gene3D" id="1.10.1740.10">
    <property type="match status" value="1"/>
</dbReference>
<dbReference type="InterPro" id="IPR036388">
    <property type="entry name" value="WH-like_DNA-bd_sf"/>
</dbReference>
<dbReference type="Gene3D" id="1.10.10.10">
    <property type="entry name" value="Winged helix-like DNA-binding domain superfamily/Winged helix DNA-binding domain"/>
    <property type="match status" value="1"/>
</dbReference>
<dbReference type="PANTHER" id="PTHR43133:SF46">
    <property type="entry name" value="RNA POLYMERASE SIGMA-70 FACTOR ECF SUBFAMILY"/>
    <property type="match status" value="1"/>
</dbReference>
<dbReference type="SUPFAM" id="SSF88659">
    <property type="entry name" value="Sigma3 and sigma4 domains of RNA polymerase sigma factors"/>
    <property type="match status" value="1"/>
</dbReference>
<dbReference type="InterPro" id="IPR013324">
    <property type="entry name" value="RNA_pol_sigma_r3/r4-like"/>
</dbReference>
<dbReference type="GO" id="GO:0006352">
    <property type="term" value="P:DNA-templated transcription initiation"/>
    <property type="evidence" value="ECO:0007669"/>
    <property type="project" value="InterPro"/>
</dbReference>
<dbReference type="NCBIfam" id="TIGR02985">
    <property type="entry name" value="Sig70_bacteroi1"/>
    <property type="match status" value="1"/>
</dbReference>
<dbReference type="PANTHER" id="PTHR43133">
    <property type="entry name" value="RNA POLYMERASE ECF-TYPE SIGMA FACTO"/>
    <property type="match status" value="1"/>
</dbReference>
<protein>
    <submittedName>
        <fullName evidence="7">RNA polymerase sigma-70 factor, ECF subfamily</fullName>
    </submittedName>
</protein>
<name>A0A1G9P476_9BACT</name>
<dbReference type="AlphaFoldDB" id="A0A1G9P476"/>
<sequence>MKAQNTLCLATTFAALRGDDVAAFRTLYHHFEPQLYAFALHLVRQREEAEEIVQEVFLKVWERRHTLDATLNFDGYLYRIARHLVYNKARHRVYEQAFRQYVVAAGIPTSSCTEEALAYQEVVALLEEIYATLPPIRRQVFLLSRVEGKSNSEIAQLLNTSKSNIENHLHKALKTIREKFKPYESVYTLALLSYWLGHP</sequence>
<dbReference type="InterPro" id="IPR007627">
    <property type="entry name" value="RNA_pol_sigma70_r2"/>
</dbReference>
<dbReference type="InterPro" id="IPR013325">
    <property type="entry name" value="RNA_pol_sigma_r2"/>
</dbReference>
<dbReference type="InterPro" id="IPR039425">
    <property type="entry name" value="RNA_pol_sigma-70-like"/>
</dbReference>
<dbReference type="EMBL" id="FNFO01000009">
    <property type="protein sequence ID" value="SDL93005.1"/>
    <property type="molecule type" value="Genomic_DNA"/>
</dbReference>
<dbReference type="CDD" id="cd06171">
    <property type="entry name" value="Sigma70_r4"/>
    <property type="match status" value="1"/>
</dbReference>
<keyword evidence="3" id="KW-0731">Sigma factor</keyword>
<evidence type="ECO:0000256" key="3">
    <source>
        <dbReference type="ARBA" id="ARBA00023082"/>
    </source>
</evidence>
<dbReference type="InterPro" id="IPR013249">
    <property type="entry name" value="RNA_pol_sigma70_r4_t2"/>
</dbReference>
<dbReference type="Pfam" id="PF04542">
    <property type="entry name" value="Sigma70_r2"/>
    <property type="match status" value="1"/>
</dbReference>
<comment type="similarity">
    <text evidence="1">Belongs to the sigma-70 factor family. ECF subfamily.</text>
</comment>
<dbReference type="STRING" id="1075417.SAMN05421823_10962"/>
<evidence type="ECO:0000256" key="1">
    <source>
        <dbReference type="ARBA" id="ARBA00010641"/>
    </source>
</evidence>
<evidence type="ECO:0000256" key="2">
    <source>
        <dbReference type="ARBA" id="ARBA00023015"/>
    </source>
</evidence>
<dbReference type="NCBIfam" id="TIGR02937">
    <property type="entry name" value="sigma70-ECF"/>
    <property type="match status" value="1"/>
</dbReference>
<dbReference type="GO" id="GO:0003677">
    <property type="term" value="F:DNA binding"/>
    <property type="evidence" value="ECO:0007669"/>
    <property type="project" value="InterPro"/>
</dbReference>
<keyword evidence="4" id="KW-0804">Transcription</keyword>